<keyword evidence="5" id="KW-1185">Reference proteome</keyword>
<dbReference type="Proteomes" id="UP001582793">
    <property type="component" value="Unassembled WGS sequence"/>
</dbReference>
<dbReference type="EMBL" id="JBCGDC010000102">
    <property type="protein sequence ID" value="MFB6396675.1"/>
    <property type="molecule type" value="Genomic_DNA"/>
</dbReference>
<name>A0ABV5CXQ7_9ACTN</name>
<dbReference type="InterPro" id="IPR046201">
    <property type="entry name" value="DUF6234"/>
</dbReference>
<evidence type="ECO:0000259" key="3">
    <source>
        <dbReference type="Pfam" id="PF19747"/>
    </source>
</evidence>
<dbReference type="RefSeq" id="WP_375736039.1">
    <property type="nucleotide sequence ID" value="NZ_JBCGDC010000102.1"/>
</dbReference>
<evidence type="ECO:0000256" key="1">
    <source>
        <dbReference type="SAM" id="MobiDB-lite"/>
    </source>
</evidence>
<dbReference type="Pfam" id="PF19747">
    <property type="entry name" value="DUF6234"/>
    <property type="match status" value="1"/>
</dbReference>
<keyword evidence="2" id="KW-0472">Membrane</keyword>
<feature type="region of interest" description="Disordered" evidence="1">
    <location>
        <begin position="121"/>
        <end position="147"/>
    </location>
</feature>
<comment type="caution">
    <text evidence="4">The sequence shown here is derived from an EMBL/GenBank/DDBJ whole genome shotgun (WGS) entry which is preliminary data.</text>
</comment>
<reference evidence="4 5" key="1">
    <citation type="submission" date="2024-04" db="EMBL/GenBank/DDBJ databases">
        <title>Polymorphospora sp. isolated from Baiyangdian Lake in Xiong'an New Area.</title>
        <authorList>
            <person name="Zhang X."/>
            <person name="Liu J."/>
        </authorList>
    </citation>
    <scope>NUCLEOTIDE SEQUENCE [LARGE SCALE GENOMIC DNA]</scope>
    <source>
        <strain evidence="4 5">2-325</strain>
    </source>
</reference>
<feature type="transmembrane region" description="Helical" evidence="2">
    <location>
        <begin position="67"/>
        <end position="88"/>
    </location>
</feature>
<proteinExistence type="predicted"/>
<feature type="compositionally biased region" description="Pro residues" evidence="1">
    <location>
        <begin position="124"/>
        <end position="133"/>
    </location>
</feature>
<keyword evidence="2" id="KW-0812">Transmembrane</keyword>
<feature type="transmembrane region" description="Helical" evidence="2">
    <location>
        <begin position="12"/>
        <end position="38"/>
    </location>
</feature>
<feature type="domain" description="DUF6234" evidence="3">
    <location>
        <begin position="17"/>
        <end position="144"/>
    </location>
</feature>
<feature type="transmembrane region" description="Helical" evidence="2">
    <location>
        <begin position="95"/>
        <end position="117"/>
    </location>
</feature>
<protein>
    <submittedName>
        <fullName evidence="4">DUF6234 family protein</fullName>
    </submittedName>
</protein>
<evidence type="ECO:0000313" key="4">
    <source>
        <dbReference type="EMBL" id="MFB6396675.1"/>
    </source>
</evidence>
<accession>A0ABV5CXQ7</accession>
<gene>
    <name evidence="4" type="ORF">AAFH96_26745</name>
</gene>
<organism evidence="4 5">
    <name type="scientific">Polymorphospora lycopeni</name>
    <dbReference type="NCBI Taxonomy" id="3140240"/>
    <lineage>
        <taxon>Bacteria</taxon>
        <taxon>Bacillati</taxon>
        <taxon>Actinomycetota</taxon>
        <taxon>Actinomycetes</taxon>
        <taxon>Micromonosporales</taxon>
        <taxon>Micromonosporaceae</taxon>
        <taxon>Polymorphospora</taxon>
    </lineage>
</organism>
<keyword evidence="2" id="KW-1133">Transmembrane helix</keyword>
<sequence length="147" mass="15014">MDGTPTGVRQRPGWPVAAVLLLTLAWLAALVLIAYLYIGVGLESWAASYNDADEAAAADRVQRSYTLAMYFCLTLFVGPVLTAVVAAVGGLRRTAIGYGVVAVPLAGLALAGCALTVRDADPGPQAPPPPPGHCVPLSGSDNRCPGG</sequence>
<evidence type="ECO:0000313" key="5">
    <source>
        <dbReference type="Proteomes" id="UP001582793"/>
    </source>
</evidence>
<evidence type="ECO:0000256" key="2">
    <source>
        <dbReference type="SAM" id="Phobius"/>
    </source>
</evidence>